<name>A0ACB6QQV7_9PLEO</name>
<reference evidence="1" key="1">
    <citation type="journal article" date="2020" name="Stud. Mycol.">
        <title>101 Dothideomycetes genomes: a test case for predicting lifestyles and emergence of pathogens.</title>
        <authorList>
            <person name="Haridas S."/>
            <person name="Albert R."/>
            <person name="Binder M."/>
            <person name="Bloem J."/>
            <person name="Labutti K."/>
            <person name="Salamov A."/>
            <person name="Andreopoulos B."/>
            <person name="Baker S."/>
            <person name="Barry K."/>
            <person name="Bills G."/>
            <person name="Bluhm B."/>
            <person name="Cannon C."/>
            <person name="Castanera R."/>
            <person name="Culley D."/>
            <person name="Daum C."/>
            <person name="Ezra D."/>
            <person name="Gonzalez J."/>
            <person name="Henrissat B."/>
            <person name="Kuo A."/>
            <person name="Liang C."/>
            <person name="Lipzen A."/>
            <person name="Lutzoni F."/>
            <person name="Magnuson J."/>
            <person name="Mondo S."/>
            <person name="Nolan M."/>
            <person name="Ohm R."/>
            <person name="Pangilinan J."/>
            <person name="Park H.-J."/>
            <person name="Ramirez L."/>
            <person name="Alfaro M."/>
            <person name="Sun H."/>
            <person name="Tritt A."/>
            <person name="Yoshinaga Y."/>
            <person name="Zwiers L.-H."/>
            <person name="Turgeon B."/>
            <person name="Goodwin S."/>
            <person name="Spatafora J."/>
            <person name="Crous P."/>
            <person name="Grigoriev I."/>
        </authorList>
    </citation>
    <scope>NUCLEOTIDE SEQUENCE</scope>
    <source>
        <strain evidence="1">ATCC 200398</strain>
    </source>
</reference>
<comment type="caution">
    <text evidence="1">The sequence shown here is derived from an EMBL/GenBank/DDBJ whole genome shotgun (WGS) entry which is preliminary data.</text>
</comment>
<proteinExistence type="predicted"/>
<dbReference type="EMBL" id="MU003512">
    <property type="protein sequence ID" value="KAF2469306.1"/>
    <property type="molecule type" value="Genomic_DNA"/>
</dbReference>
<evidence type="ECO:0000313" key="1">
    <source>
        <dbReference type="EMBL" id="KAF2469306.1"/>
    </source>
</evidence>
<sequence>MPTYPASIPHPRSLLLLQPTSALPSFHKVSSNATPSLASTASLLLLFNAHWQLKTLLLIFLKEYVCQFSIPPATRINSIILHFLKFSTSPPRESDPLPHDFNANINLFVVNHLHRSGYKTPPTPNSASAPSRGRRRQHQPPCIMKLGAIYPGRKHISVEVTSAKMDINQTPAETTQTCIHSFTTGLPHYHHQLSYRSPLPLPLNSPSIRPSTCSISPHPIVSQSQIPYQRKSGPEPAYPYHSENKHSLKKRSHNQKDIRNAKKTLPMLNSS</sequence>
<evidence type="ECO:0000313" key="2">
    <source>
        <dbReference type="Proteomes" id="UP000799755"/>
    </source>
</evidence>
<organism evidence="1 2">
    <name type="scientific">Lindgomyces ingoldianus</name>
    <dbReference type="NCBI Taxonomy" id="673940"/>
    <lineage>
        <taxon>Eukaryota</taxon>
        <taxon>Fungi</taxon>
        <taxon>Dikarya</taxon>
        <taxon>Ascomycota</taxon>
        <taxon>Pezizomycotina</taxon>
        <taxon>Dothideomycetes</taxon>
        <taxon>Pleosporomycetidae</taxon>
        <taxon>Pleosporales</taxon>
        <taxon>Lindgomycetaceae</taxon>
        <taxon>Lindgomyces</taxon>
    </lineage>
</organism>
<keyword evidence="2" id="KW-1185">Reference proteome</keyword>
<dbReference type="Proteomes" id="UP000799755">
    <property type="component" value="Unassembled WGS sequence"/>
</dbReference>
<protein>
    <submittedName>
        <fullName evidence="1">Uncharacterized protein</fullName>
    </submittedName>
</protein>
<accession>A0ACB6QQV7</accession>
<gene>
    <name evidence="1" type="ORF">BDR25DRAFT_356548</name>
</gene>